<sequence length="55" mass="6249">MGPDLFFEDDELRTVMDDGGSEVEFDCTCGRVASYRVVCMRALCACDRKLKNWPP</sequence>
<dbReference type="Proteomes" id="UP000187203">
    <property type="component" value="Unassembled WGS sequence"/>
</dbReference>
<gene>
    <name evidence="1" type="ORF">COLO4_15783</name>
</gene>
<keyword evidence="2" id="KW-1185">Reference proteome</keyword>
<evidence type="ECO:0000313" key="2">
    <source>
        <dbReference type="Proteomes" id="UP000187203"/>
    </source>
</evidence>
<accession>A0A1R3JLD8</accession>
<comment type="caution">
    <text evidence="1">The sequence shown here is derived from an EMBL/GenBank/DDBJ whole genome shotgun (WGS) entry which is preliminary data.</text>
</comment>
<dbReference type="EMBL" id="AWUE01015821">
    <property type="protein sequence ID" value="OMO95557.1"/>
    <property type="molecule type" value="Genomic_DNA"/>
</dbReference>
<proteinExistence type="predicted"/>
<reference evidence="2" key="1">
    <citation type="submission" date="2013-09" db="EMBL/GenBank/DDBJ databases">
        <title>Corchorus olitorius genome sequencing.</title>
        <authorList>
            <person name="Alam M."/>
            <person name="Haque M.S."/>
            <person name="Islam M.S."/>
            <person name="Emdad E.M."/>
            <person name="Islam M.M."/>
            <person name="Ahmed B."/>
            <person name="Halim A."/>
            <person name="Hossen Q.M.M."/>
            <person name="Hossain M.Z."/>
            <person name="Ahmed R."/>
            <person name="Khan M.M."/>
            <person name="Islam R."/>
            <person name="Rashid M.M."/>
            <person name="Khan S.A."/>
            <person name="Rahman M.S."/>
            <person name="Alam M."/>
            <person name="Yahiya A.S."/>
            <person name="Khan M.S."/>
            <person name="Azam M.S."/>
            <person name="Haque T."/>
            <person name="Lashkar M.Z.H."/>
            <person name="Akhand A.I."/>
            <person name="Morshed G."/>
            <person name="Roy S."/>
            <person name="Uddin K.S."/>
            <person name="Rabeya T."/>
            <person name="Hossain A.S."/>
            <person name="Chowdhury A."/>
            <person name="Snigdha A.R."/>
            <person name="Mortoza M.S."/>
            <person name="Matin S.A."/>
            <person name="Hoque S.M.E."/>
            <person name="Islam M.K."/>
            <person name="Roy D.K."/>
            <person name="Haider R."/>
            <person name="Moosa M.M."/>
            <person name="Elias S.M."/>
            <person name="Hasan A.M."/>
            <person name="Jahan S."/>
            <person name="Shafiuddin M."/>
            <person name="Mahmood N."/>
            <person name="Shommy N.S."/>
        </authorList>
    </citation>
    <scope>NUCLEOTIDE SEQUENCE [LARGE SCALE GENOMIC DNA]</scope>
    <source>
        <strain evidence="2">cv. O-4</strain>
    </source>
</reference>
<protein>
    <submittedName>
        <fullName evidence="1">MuDR family transposase</fullName>
    </submittedName>
</protein>
<organism evidence="1 2">
    <name type="scientific">Corchorus olitorius</name>
    <dbReference type="NCBI Taxonomy" id="93759"/>
    <lineage>
        <taxon>Eukaryota</taxon>
        <taxon>Viridiplantae</taxon>
        <taxon>Streptophyta</taxon>
        <taxon>Embryophyta</taxon>
        <taxon>Tracheophyta</taxon>
        <taxon>Spermatophyta</taxon>
        <taxon>Magnoliopsida</taxon>
        <taxon>eudicotyledons</taxon>
        <taxon>Gunneridae</taxon>
        <taxon>Pentapetalae</taxon>
        <taxon>rosids</taxon>
        <taxon>malvids</taxon>
        <taxon>Malvales</taxon>
        <taxon>Malvaceae</taxon>
        <taxon>Grewioideae</taxon>
        <taxon>Apeibeae</taxon>
        <taxon>Corchorus</taxon>
    </lineage>
</organism>
<evidence type="ECO:0000313" key="1">
    <source>
        <dbReference type="EMBL" id="OMO95557.1"/>
    </source>
</evidence>
<dbReference type="AlphaFoldDB" id="A0A1R3JLD8"/>
<name>A0A1R3JLD8_9ROSI</name>